<evidence type="ECO:0000256" key="4">
    <source>
        <dbReference type="ARBA" id="ARBA00022490"/>
    </source>
</evidence>
<name>A0A7W7L4Y2_9MICC</name>
<dbReference type="InterPro" id="IPR053926">
    <property type="entry name" value="RecX_HTH_1st"/>
</dbReference>
<evidence type="ECO:0000256" key="3">
    <source>
        <dbReference type="ARBA" id="ARBA00018111"/>
    </source>
</evidence>
<comment type="similarity">
    <text evidence="2 5">Belongs to the RecX family.</text>
</comment>
<evidence type="ECO:0000313" key="9">
    <source>
        <dbReference type="EMBL" id="MBB4883121.1"/>
    </source>
</evidence>
<feature type="region of interest" description="Disordered" evidence="6">
    <location>
        <begin position="29"/>
        <end position="171"/>
    </location>
</feature>
<feature type="domain" description="RecX second three-helical" evidence="7">
    <location>
        <begin position="215"/>
        <end position="256"/>
    </location>
</feature>
<comment type="caution">
    <text evidence="9">The sequence shown here is derived from an EMBL/GenBank/DDBJ whole genome shotgun (WGS) entry which is preliminary data.</text>
</comment>
<protein>
    <recommendedName>
        <fullName evidence="3 5">Regulatory protein RecX</fullName>
    </recommendedName>
</protein>
<feature type="region of interest" description="Disordered" evidence="6">
    <location>
        <begin position="262"/>
        <end position="294"/>
    </location>
</feature>
<dbReference type="RefSeq" id="WP_229667128.1">
    <property type="nucleotide sequence ID" value="NZ_BMLA01000001.1"/>
</dbReference>
<reference evidence="9 10" key="1">
    <citation type="submission" date="2020-08" db="EMBL/GenBank/DDBJ databases">
        <title>Sequencing the genomes of 1000 actinobacteria strains.</title>
        <authorList>
            <person name="Klenk H.-P."/>
        </authorList>
    </citation>
    <scope>NUCLEOTIDE SEQUENCE [LARGE SCALE GENOMIC DNA]</scope>
    <source>
        <strain evidence="9 10">DSM 19079</strain>
    </source>
</reference>
<dbReference type="EMBL" id="JACHMC010000001">
    <property type="protein sequence ID" value="MBB4883121.1"/>
    <property type="molecule type" value="Genomic_DNA"/>
</dbReference>
<evidence type="ECO:0000256" key="6">
    <source>
        <dbReference type="SAM" id="MobiDB-lite"/>
    </source>
</evidence>
<feature type="compositionally biased region" description="Basic and acidic residues" evidence="6">
    <location>
        <begin position="160"/>
        <end position="171"/>
    </location>
</feature>
<dbReference type="Pfam" id="PF21982">
    <property type="entry name" value="RecX_HTH1"/>
    <property type="match status" value="1"/>
</dbReference>
<proteinExistence type="inferred from homology"/>
<sequence length="327" mass="35357">MRTAGPVFDDALDSEVARLWLDLAGVETEDVEPEAAATEEQTPPAAADLGVLLTRASDLPAPARRPRDAGDTGGPGPVPLPWTTVPGTAGKRMRRTERGPRGETALTGSAGSRTPRRAPAEAAPAEPAPRVIGGGARDEPAEGETRRRRSRRPGPAPLPEEPREREEAAREVVLRQLAMGPRSRGQLERKLAERQAEPELIARVLDRFEEVSLVDDAAFAEVWVRSRARGKRLSRRAISRELHEKGVAKDVAEEALATIEPEDERQAARELVRAKMRGRPTPAADGPEGRAERDKVVRRLVGMLGRKGYGPGLAFGVVKEVLGELDG</sequence>
<comment type="subcellular location">
    <subcellularLocation>
        <location evidence="1 5">Cytoplasm</location>
    </subcellularLocation>
</comment>
<dbReference type="GO" id="GO:0006282">
    <property type="term" value="P:regulation of DNA repair"/>
    <property type="evidence" value="ECO:0007669"/>
    <property type="project" value="UniProtKB-UniRule"/>
</dbReference>
<dbReference type="InterPro" id="IPR003783">
    <property type="entry name" value="Regulatory_RecX"/>
</dbReference>
<comment type="function">
    <text evidence="5">Modulates RecA activity.</text>
</comment>
<dbReference type="GO" id="GO:0005737">
    <property type="term" value="C:cytoplasm"/>
    <property type="evidence" value="ECO:0007669"/>
    <property type="project" value="UniProtKB-SubCell"/>
</dbReference>
<dbReference type="PANTHER" id="PTHR33602:SF1">
    <property type="entry name" value="REGULATORY PROTEIN RECX FAMILY PROTEIN"/>
    <property type="match status" value="1"/>
</dbReference>
<evidence type="ECO:0000256" key="5">
    <source>
        <dbReference type="HAMAP-Rule" id="MF_01114"/>
    </source>
</evidence>
<dbReference type="Gene3D" id="1.10.10.10">
    <property type="entry name" value="Winged helix-like DNA-binding domain superfamily/Winged helix DNA-binding domain"/>
    <property type="match status" value="2"/>
</dbReference>
<feature type="compositionally biased region" description="Low complexity" evidence="6">
    <location>
        <begin position="120"/>
        <end position="130"/>
    </location>
</feature>
<feature type="compositionally biased region" description="Low complexity" evidence="6">
    <location>
        <begin position="34"/>
        <end position="47"/>
    </location>
</feature>
<feature type="domain" description="RecX first three-helical" evidence="8">
    <location>
        <begin position="169"/>
        <end position="207"/>
    </location>
</feature>
<gene>
    <name evidence="5" type="primary">recX</name>
    <name evidence="9" type="ORF">BJ976_001472</name>
</gene>
<evidence type="ECO:0000259" key="7">
    <source>
        <dbReference type="Pfam" id="PF02631"/>
    </source>
</evidence>
<dbReference type="InterPro" id="IPR036388">
    <property type="entry name" value="WH-like_DNA-bd_sf"/>
</dbReference>
<dbReference type="Pfam" id="PF02631">
    <property type="entry name" value="RecX_HTH2"/>
    <property type="match status" value="1"/>
</dbReference>
<feature type="compositionally biased region" description="Basic and acidic residues" evidence="6">
    <location>
        <begin position="136"/>
        <end position="145"/>
    </location>
</feature>
<evidence type="ECO:0000259" key="8">
    <source>
        <dbReference type="Pfam" id="PF21982"/>
    </source>
</evidence>
<dbReference type="HAMAP" id="MF_01114">
    <property type="entry name" value="RecX"/>
    <property type="match status" value="1"/>
</dbReference>
<dbReference type="AlphaFoldDB" id="A0A7W7L4Y2"/>
<feature type="compositionally biased region" description="Basic and acidic residues" evidence="6">
    <location>
        <begin position="264"/>
        <end position="273"/>
    </location>
</feature>
<keyword evidence="4 5" id="KW-0963">Cytoplasm</keyword>
<dbReference type="Proteomes" id="UP000560081">
    <property type="component" value="Unassembled WGS sequence"/>
</dbReference>
<evidence type="ECO:0000256" key="1">
    <source>
        <dbReference type="ARBA" id="ARBA00004496"/>
    </source>
</evidence>
<evidence type="ECO:0000256" key="2">
    <source>
        <dbReference type="ARBA" id="ARBA00009695"/>
    </source>
</evidence>
<dbReference type="PANTHER" id="PTHR33602">
    <property type="entry name" value="REGULATORY PROTEIN RECX FAMILY PROTEIN"/>
    <property type="match status" value="1"/>
</dbReference>
<organism evidence="9 10">
    <name type="scientific">Micrococcus flavus</name>
    <dbReference type="NCBI Taxonomy" id="384602"/>
    <lineage>
        <taxon>Bacteria</taxon>
        <taxon>Bacillati</taxon>
        <taxon>Actinomycetota</taxon>
        <taxon>Actinomycetes</taxon>
        <taxon>Micrococcales</taxon>
        <taxon>Micrococcaceae</taxon>
        <taxon>Micrococcus</taxon>
    </lineage>
</organism>
<keyword evidence="10" id="KW-1185">Reference proteome</keyword>
<evidence type="ECO:0000313" key="10">
    <source>
        <dbReference type="Proteomes" id="UP000560081"/>
    </source>
</evidence>
<dbReference type="InterPro" id="IPR053924">
    <property type="entry name" value="RecX_HTH_2nd"/>
</dbReference>
<accession>A0A7W7L4Y2</accession>